<gene>
    <name evidence="1" type="primary">24</name>
    <name evidence="1" type="ORF">JAWNSKI_24</name>
</gene>
<dbReference type="RefSeq" id="YP_009601584.1">
    <property type="nucleotide sequence ID" value="NC_041931.1"/>
</dbReference>
<evidence type="ECO:0000313" key="1">
    <source>
        <dbReference type="EMBL" id="ALY09354.1"/>
    </source>
</evidence>
<protein>
    <submittedName>
        <fullName evidence="1">Uncharacterized protein</fullName>
    </submittedName>
</protein>
<accession>A0A0U4ILF1</accession>
<dbReference type="Proteomes" id="UP000226460">
    <property type="component" value="Segment"/>
</dbReference>
<dbReference type="KEGG" id="vg:40077429"/>
<dbReference type="GeneID" id="40077429"/>
<dbReference type="InterPro" id="IPR056037">
    <property type="entry name" value="DUF7620"/>
</dbReference>
<keyword evidence="2" id="KW-1185">Reference proteome</keyword>
<dbReference type="Pfam" id="PF24596">
    <property type="entry name" value="DUF7620"/>
    <property type="match status" value="1"/>
</dbReference>
<evidence type="ECO:0000313" key="2">
    <source>
        <dbReference type="Proteomes" id="UP000226460"/>
    </source>
</evidence>
<name>A0A0U4ILF1_9CAUD</name>
<organism evidence="1 2">
    <name type="scientific">Arthrobacter phage Jawnski</name>
    <dbReference type="NCBI Taxonomy" id="1772327"/>
    <lineage>
        <taxon>Viruses</taxon>
        <taxon>Duplodnaviria</taxon>
        <taxon>Heunggongvirae</taxon>
        <taxon>Uroviricota</taxon>
        <taxon>Caudoviricetes</taxon>
        <taxon>Berryhillviridae</taxon>
        <taxon>Jawnskivirus</taxon>
        <taxon>Jawnskivirus jawnski</taxon>
        <taxon>Marthavirus jawnski</taxon>
    </lineage>
</organism>
<proteinExistence type="predicted"/>
<reference evidence="1 2" key="1">
    <citation type="submission" date="2015-11" db="EMBL/GenBank/DDBJ databases">
        <authorList>
            <person name="Gant O."/>
            <person name="Schneider V.M."/>
            <person name="Bowman C.A."/>
            <person name="Russell D.A."/>
            <person name="Pope W.H."/>
            <person name="Jacobs-Sera D."/>
            <person name="Hendrix R.W."/>
            <person name="Hatfull G.F."/>
        </authorList>
    </citation>
    <scope>NUCLEOTIDE SEQUENCE [LARGE SCALE GENOMIC DNA]</scope>
</reference>
<dbReference type="OrthoDB" id="21436at10239"/>
<sequence length="72" mass="8275">MIAFLGRVFGWNKYVVTDEDKRASTSALAQAEELKAVVHELHKESSIVGARQRVIREENHWTRNLDHVFKGV</sequence>
<dbReference type="EMBL" id="KU160651">
    <property type="protein sequence ID" value="ALY09354.1"/>
    <property type="molecule type" value="Genomic_DNA"/>
</dbReference>